<gene>
    <name evidence="4" type="primary">ZCCHC14</name>
</gene>
<dbReference type="Proteomes" id="UP000694580">
    <property type="component" value="Chromosome 17"/>
</dbReference>
<accession>A0AAY4DLX6</accession>
<dbReference type="PANTHER" id="PTHR16195">
    <property type="entry name" value="ZINC FINGER CCHC DOMAIN CONTAINING PROTEIN"/>
    <property type="match status" value="1"/>
</dbReference>
<dbReference type="InterPro" id="IPR036871">
    <property type="entry name" value="PX_dom_sf"/>
</dbReference>
<dbReference type="Pfam" id="PF25479">
    <property type="entry name" value="Vts1"/>
    <property type="match status" value="1"/>
</dbReference>
<dbReference type="InterPro" id="IPR001878">
    <property type="entry name" value="Znf_CCHC"/>
</dbReference>
<evidence type="ECO:0000256" key="2">
    <source>
        <dbReference type="SAM" id="MobiDB-lite"/>
    </source>
</evidence>
<evidence type="ECO:0000259" key="3">
    <source>
        <dbReference type="PROSITE" id="PS50158"/>
    </source>
</evidence>
<dbReference type="GeneTree" id="ENSGT00520000055637"/>
<dbReference type="InterPro" id="IPR001660">
    <property type="entry name" value="SAM"/>
</dbReference>
<dbReference type="Gene3D" id="3.30.1520.10">
    <property type="entry name" value="Phox-like domain"/>
    <property type="match status" value="1"/>
</dbReference>
<evidence type="ECO:0000313" key="4">
    <source>
        <dbReference type="Ensembl" id="ENSDCDP00010045351.1"/>
    </source>
</evidence>
<feature type="region of interest" description="Disordered" evidence="2">
    <location>
        <begin position="538"/>
        <end position="579"/>
    </location>
</feature>
<dbReference type="PANTHER" id="PTHR16195:SF16">
    <property type="entry name" value="ZINC FINGER CCHC DOMAIN-CONTAINING PROTEIN 14"/>
    <property type="match status" value="1"/>
</dbReference>
<dbReference type="InterPro" id="IPR058599">
    <property type="entry name" value="PHAT_Smg/ZCCHC2-like"/>
</dbReference>
<dbReference type="AlphaFoldDB" id="A0AAY4DLX6"/>
<proteinExistence type="predicted"/>
<reference evidence="4" key="2">
    <citation type="submission" date="2025-08" db="UniProtKB">
        <authorList>
            <consortium name="Ensembl"/>
        </authorList>
    </citation>
    <scope>IDENTIFICATION</scope>
</reference>
<feature type="domain" description="CCHC-type" evidence="3">
    <location>
        <begin position="917"/>
        <end position="930"/>
    </location>
</feature>
<name>A0AAY4DLX6_9TELE</name>
<dbReference type="SUPFAM" id="SSF64268">
    <property type="entry name" value="PX domain"/>
    <property type="match status" value="1"/>
</dbReference>
<dbReference type="GO" id="GO:0035091">
    <property type="term" value="F:phosphatidylinositol binding"/>
    <property type="evidence" value="ECO:0007669"/>
    <property type="project" value="InterPro"/>
</dbReference>
<organism evidence="4 5">
    <name type="scientific">Denticeps clupeoides</name>
    <name type="common">denticle herring</name>
    <dbReference type="NCBI Taxonomy" id="299321"/>
    <lineage>
        <taxon>Eukaryota</taxon>
        <taxon>Metazoa</taxon>
        <taxon>Chordata</taxon>
        <taxon>Craniata</taxon>
        <taxon>Vertebrata</taxon>
        <taxon>Euteleostomi</taxon>
        <taxon>Actinopterygii</taxon>
        <taxon>Neopterygii</taxon>
        <taxon>Teleostei</taxon>
        <taxon>Clupei</taxon>
        <taxon>Clupeiformes</taxon>
        <taxon>Denticipitoidei</taxon>
        <taxon>Denticipitidae</taxon>
        <taxon>Denticeps</taxon>
    </lineage>
</organism>
<keyword evidence="5" id="KW-1185">Reference proteome</keyword>
<reference evidence="4 5" key="1">
    <citation type="submission" date="2020-06" db="EMBL/GenBank/DDBJ databases">
        <authorList>
            <consortium name="Wellcome Sanger Institute Data Sharing"/>
        </authorList>
    </citation>
    <scope>NUCLEOTIDE SEQUENCE [LARGE SCALE GENOMIC DNA]</scope>
</reference>
<dbReference type="GO" id="GO:0008270">
    <property type="term" value="F:zinc ion binding"/>
    <property type="evidence" value="ECO:0007669"/>
    <property type="project" value="UniProtKB-KW"/>
</dbReference>
<evidence type="ECO:0000256" key="1">
    <source>
        <dbReference type="PROSITE-ProRule" id="PRU00047"/>
    </source>
</evidence>
<dbReference type="GO" id="GO:0003676">
    <property type="term" value="F:nucleic acid binding"/>
    <property type="evidence" value="ECO:0007669"/>
    <property type="project" value="InterPro"/>
</dbReference>
<dbReference type="SUPFAM" id="SSF47769">
    <property type="entry name" value="SAM/Pointed domain"/>
    <property type="match status" value="1"/>
</dbReference>
<dbReference type="PROSITE" id="PS50158">
    <property type="entry name" value="ZF_CCHC"/>
    <property type="match status" value="1"/>
</dbReference>
<protein>
    <recommendedName>
        <fullName evidence="3">CCHC-type domain-containing protein</fullName>
    </recommendedName>
</protein>
<keyword evidence="1" id="KW-0863">Zinc-finger</keyword>
<evidence type="ECO:0000313" key="5">
    <source>
        <dbReference type="Proteomes" id="UP000694580"/>
    </source>
</evidence>
<dbReference type="InterPro" id="IPR013761">
    <property type="entry name" value="SAM/pointed_sf"/>
</dbReference>
<feature type="region of interest" description="Disordered" evidence="2">
    <location>
        <begin position="778"/>
        <end position="801"/>
    </location>
</feature>
<dbReference type="Pfam" id="PF00536">
    <property type="entry name" value="SAM_1"/>
    <property type="match status" value="1"/>
</dbReference>
<keyword evidence="1" id="KW-0862">Zinc</keyword>
<reference evidence="4" key="3">
    <citation type="submission" date="2025-09" db="UniProtKB">
        <authorList>
            <consortium name="Ensembl"/>
        </authorList>
    </citation>
    <scope>IDENTIFICATION</scope>
</reference>
<feature type="compositionally biased region" description="Low complexity" evidence="2">
    <location>
        <begin position="544"/>
        <end position="556"/>
    </location>
</feature>
<keyword evidence="1" id="KW-0479">Metal-binding</keyword>
<dbReference type="Gene3D" id="1.10.150.50">
    <property type="entry name" value="Transcription Factor, Ets-1"/>
    <property type="match status" value="1"/>
</dbReference>
<dbReference type="Pfam" id="PF26034">
    <property type="entry name" value="PHAT_SMAUG"/>
    <property type="match status" value="1"/>
</dbReference>
<dbReference type="InterPro" id="IPR057327">
    <property type="entry name" value="Vts1_dom"/>
</dbReference>
<feature type="region of interest" description="Disordered" evidence="2">
    <location>
        <begin position="928"/>
        <end position="958"/>
    </location>
</feature>
<dbReference type="Ensembl" id="ENSDCDT00010055512.1">
    <property type="protein sequence ID" value="ENSDCDP00010045351.1"/>
    <property type="gene ID" value="ENSDCDG00010027933.1"/>
</dbReference>
<sequence length="958" mass="103007">MPRLSGMTAFRMVEGRCALQREGVFRWFSMLSSARRAEFLCGLLDLCVPVELRFLGSCLEDLARKDYYSLRDAEIKANNPADLAGLTNITDEVVRSKLLVSLALLSSDNREAAAVLFRTLTHTDSIIHNYGLQLHDGQTGEQFLLLFTMASNHPAFSFHQKQVLRQELAQMLDLLQVTCGRPTGTVPAPNSGGDQVLQRDACEVEASEVCDGHEYHQLQTAAPPVSSQELPVKEHMQSPSKVFVEKVEVRGVLQKTDKSPEYLLEVLWSDSSVLTVSRTPQDVMNLLTQICQIFPGECVEKSLPLSKCKDTTHELELRCLIALPAHVLKHDKVSQFFITAPSVQLPASTSYLLQYRGTNRPICGVASIQSVMGVHPPSQLPPPPASIQAMQFPPSGAVGESSILSPPQTHLMPVPNATSNPSLLPQPHAQQLSQEQNCLLDWLRKLRLHKYYPIFKQLTMEEFLALTEEDLNKYDLTQGAKKKLKTQLELQNREKLEKRFGVSQYPVPCGAVARVTPTSHTHSSSSAELHVEVDAGALPVPRDSGSSSGYSSAPSSPMTPAFNRQKDPHAYQADLDPGDKERSCVMMNPTVPSGYSRPTAQVMPVQNEPNLSQSHLILPPPHSLPLLSPGHILSSPRKPCPLPLCPEDRVKSLASWGRLENMFPGLCIDGSPPAGFHQENLGPMASVRSSSGLMVETSTALTATSKTLHHISHPPLHLQLSSSLQPRAAGCYPCHTAPSSSAPSSSLASRPTFPAPITAAPSNIYNFSSISSVASNSSPASTETTGYEATVHGSSSSSSSSSVCVCSSCGCSGNCGLYGTLPTSYAGYFPLPFSAASVFTLGPLLHLSPLLAGGAGVPSQFSYPLVVPPLYSSKNPESSMPPMQGILGGGQCAYQSPGRVDPGISGQLKKGGGNASCYNCGGSGHRAPECGQPSMDSSQQGIFRLKFAPQTDSQDSGD</sequence>
<dbReference type="InterPro" id="IPR042344">
    <property type="entry name" value="ZCCHC14"/>
</dbReference>